<dbReference type="EMBL" id="CAJNOJ010000285">
    <property type="protein sequence ID" value="CAF1369853.1"/>
    <property type="molecule type" value="Genomic_DNA"/>
</dbReference>
<reference evidence="2" key="1">
    <citation type="submission" date="2021-02" db="EMBL/GenBank/DDBJ databases">
        <authorList>
            <person name="Nowell W R."/>
        </authorList>
    </citation>
    <scope>NUCLEOTIDE SEQUENCE</scope>
</reference>
<dbReference type="AlphaFoldDB" id="A0A815IVH4"/>
<keyword evidence="1" id="KW-0472">Membrane</keyword>
<keyword evidence="1" id="KW-1133">Transmembrane helix</keyword>
<evidence type="ECO:0000313" key="2">
    <source>
        <dbReference type="EMBL" id="CAF1369853.1"/>
    </source>
</evidence>
<keyword evidence="1" id="KW-0812">Transmembrane</keyword>
<gene>
    <name evidence="2" type="ORF">EDS130_LOCUS34311</name>
</gene>
<proteinExistence type="predicted"/>
<sequence>MAWPAGENGDNMNVAINSQYVLRTLASEITPRASCGVMIIAMILLAMGVIVLPFSAKFENMVYTSIIKYHRWLFRIIFCSIFFSIINTNKIENGCGYSSNRFKALHNAFRTLLKGSSSGMF</sequence>
<dbReference type="Proteomes" id="UP000663852">
    <property type="component" value="Unassembled WGS sequence"/>
</dbReference>
<evidence type="ECO:0000256" key="1">
    <source>
        <dbReference type="SAM" id="Phobius"/>
    </source>
</evidence>
<evidence type="ECO:0000313" key="3">
    <source>
        <dbReference type="Proteomes" id="UP000663852"/>
    </source>
</evidence>
<protein>
    <submittedName>
        <fullName evidence="2">Uncharacterized protein</fullName>
    </submittedName>
</protein>
<feature type="transmembrane region" description="Helical" evidence="1">
    <location>
        <begin position="72"/>
        <end position="91"/>
    </location>
</feature>
<feature type="transmembrane region" description="Helical" evidence="1">
    <location>
        <begin position="33"/>
        <end position="52"/>
    </location>
</feature>
<organism evidence="2 3">
    <name type="scientific">Adineta ricciae</name>
    <name type="common">Rotifer</name>
    <dbReference type="NCBI Taxonomy" id="249248"/>
    <lineage>
        <taxon>Eukaryota</taxon>
        <taxon>Metazoa</taxon>
        <taxon>Spiralia</taxon>
        <taxon>Gnathifera</taxon>
        <taxon>Rotifera</taxon>
        <taxon>Eurotatoria</taxon>
        <taxon>Bdelloidea</taxon>
        <taxon>Adinetida</taxon>
        <taxon>Adinetidae</taxon>
        <taxon>Adineta</taxon>
    </lineage>
</organism>
<dbReference type="OrthoDB" id="10478797at2759"/>
<comment type="caution">
    <text evidence="2">The sequence shown here is derived from an EMBL/GenBank/DDBJ whole genome shotgun (WGS) entry which is preliminary data.</text>
</comment>
<accession>A0A815IVH4</accession>
<name>A0A815IVH4_ADIRI</name>